<evidence type="ECO:0000256" key="4">
    <source>
        <dbReference type="SAM" id="MobiDB-lite"/>
    </source>
</evidence>
<protein>
    <recommendedName>
        <fullName evidence="6">60S acidic ribosomal protein P1</fullName>
    </recommendedName>
</protein>
<dbReference type="RefSeq" id="XP_009835866.1">
    <property type="nucleotide sequence ID" value="XM_009837564.1"/>
</dbReference>
<evidence type="ECO:0000256" key="3">
    <source>
        <dbReference type="ARBA" id="ARBA00023274"/>
    </source>
</evidence>
<keyword evidence="2" id="KW-0689">Ribosomal protein</keyword>
<dbReference type="Gene3D" id="1.10.10.1410">
    <property type="match status" value="1"/>
</dbReference>
<dbReference type="InterPro" id="IPR027534">
    <property type="entry name" value="Ribosomal_P1/P2"/>
</dbReference>
<dbReference type="PANTHER" id="PTHR45696">
    <property type="entry name" value="60S ACIDIC RIBOSOMAL PROTEIN P1"/>
    <property type="match status" value="1"/>
</dbReference>
<comment type="similarity">
    <text evidence="1">Belongs to the eukaryotic ribosomal protein P1/P2 family.</text>
</comment>
<dbReference type="STRING" id="112090.W4G6T9"/>
<dbReference type="GO" id="GO:0002181">
    <property type="term" value="P:cytoplasmic translation"/>
    <property type="evidence" value="ECO:0007669"/>
    <property type="project" value="TreeGrafter"/>
</dbReference>
<sequence>RNQPISSWSGQCEGVIIHCEVKGTMAITKEQHDELAVSYAALVLFDGDAEITSEALSNVITASGNEVEPYWPTLFAGLLSKEGKLLELITSGGGIGGAAAAPAAGAAAGGAAAKEEKKEEKKEEEDADLGGGMDMFGGSSDY</sequence>
<dbReference type="GO" id="GO:0006414">
    <property type="term" value="P:translational elongation"/>
    <property type="evidence" value="ECO:0007669"/>
    <property type="project" value="InterPro"/>
</dbReference>
<keyword evidence="3" id="KW-0687">Ribonucleoprotein</keyword>
<dbReference type="Pfam" id="PF00428">
    <property type="entry name" value="Ribosomal_60s"/>
    <property type="match status" value="1"/>
</dbReference>
<dbReference type="GeneID" id="20812849"/>
<feature type="region of interest" description="Disordered" evidence="4">
    <location>
        <begin position="108"/>
        <end position="142"/>
    </location>
</feature>
<evidence type="ECO:0000256" key="2">
    <source>
        <dbReference type="ARBA" id="ARBA00022980"/>
    </source>
</evidence>
<dbReference type="InterPro" id="IPR038716">
    <property type="entry name" value="P1/P2_N_sf"/>
</dbReference>
<dbReference type="VEuPathDB" id="FungiDB:H257_10853"/>
<evidence type="ECO:0000313" key="5">
    <source>
        <dbReference type="EMBL" id="ETV74779.1"/>
    </source>
</evidence>
<dbReference type="CDD" id="cd05831">
    <property type="entry name" value="Ribosomal_P1"/>
    <property type="match status" value="1"/>
</dbReference>
<evidence type="ECO:0000256" key="1">
    <source>
        <dbReference type="ARBA" id="ARBA00005436"/>
    </source>
</evidence>
<dbReference type="AlphaFoldDB" id="W4G6T9"/>
<evidence type="ECO:0008006" key="6">
    <source>
        <dbReference type="Google" id="ProtNLM"/>
    </source>
</evidence>
<dbReference type="GO" id="GO:0022625">
    <property type="term" value="C:cytosolic large ribosomal subunit"/>
    <property type="evidence" value="ECO:0007669"/>
    <property type="project" value="TreeGrafter"/>
</dbReference>
<dbReference type="GO" id="GO:0030295">
    <property type="term" value="F:protein kinase activator activity"/>
    <property type="evidence" value="ECO:0007669"/>
    <property type="project" value="TreeGrafter"/>
</dbReference>
<dbReference type="GO" id="GO:0003735">
    <property type="term" value="F:structural constituent of ribosome"/>
    <property type="evidence" value="ECO:0007669"/>
    <property type="project" value="InterPro"/>
</dbReference>
<dbReference type="FunFam" id="1.10.10.1410:FF:000002">
    <property type="entry name" value="60S acidic ribosomal protein P2"/>
    <property type="match status" value="1"/>
</dbReference>
<name>W4G6T9_APHAT</name>
<dbReference type="EMBL" id="KI913143">
    <property type="protein sequence ID" value="ETV74779.1"/>
    <property type="molecule type" value="Genomic_DNA"/>
</dbReference>
<proteinExistence type="inferred from homology"/>
<dbReference type="OrthoDB" id="2194681at2759"/>
<gene>
    <name evidence="5" type="ORF">H257_10853</name>
</gene>
<reference evidence="5" key="1">
    <citation type="submission" date="2013-12" db="EMBL/GenBank/DDBJ databases">
        <title>The Genome Sequence of Aphanomyces astaci APO3.</title>
        <authorList>
            <consortium name="The Broad Institute Genomics Platform"/>
            <person name="Russ C."/>
            <person name="Tyler B."/>
            <person name="van West P."/>
            <person name="Dieguez-Uribeondo J."/>
            <person name="Young S.K."/>
            <person name="Zeng Q."/>
            <person name="Gargeya S."/>
            <person name="Fitzgerald M."/>
            <person name="Abouelleil A."/>
            <person name="Alvarado L."/>
            <person name="Chapman S.B."/>
            <person name="Gainer-Dewar J."/>
            <person name="Goldberg J."/>
            <person name="Griggs A."/>
            <person name="Gujja S."/>
            <person name="Hansen M."/>
            <person name="Howarth C."/>
            <person name="Imamovic A."/>
            <person name="Ireland A."/>
            <person name="Larimer J."/>
            <person name="McCowan C."/>
            <person name="Murphy C."/>
            <person name="Pearson M."/>
            <person name="Poon T.W."/>
            <person name="Priest M."/>
            <person name="Roberts A."/>
            <person name="Saif S."/>
            <person name="Shea T."/>
            <person name="Sykes S."/>
            <person name="Wortman J."/>
            <person name="Nusbaum C."/>
            <person name="Birren B."/>
        </authorList>
    </citation>
    <scope>NUCLEOTIDE SEQUENCE [LARGE SCALE GENOMIC DNA]</scope>
    <source>
        <strain evidence="5">APO3</strain>
    </source>
</reference>
<feature type="non-terminal residue" evidence="5">
    <location>
        <position position="1"/>
    </location>
</feature>
<dbReference type="PANTHER" id="PTHR45696:SF10">
    <property type="entry name" value="LARGE RIBOSOMAL SUBUNIT PROTEIN P1"/>
    <property type="match status" value="1"/>
</dbReference>
<accession>W4G6T9</accession>
<organism evidence="5">
    <name type="scientific">Aphanomyces astaci</name>
    <name type="common">Crayfish plague agent</name>
    <dbReference type="NCBI Taxonomy" id="112090"/>
    <lineage>
        <taxon>Eukaryota</taxon>
        <taxon>Sar</taxon>
        <taxon>Stramenopiles</taxon>
        <taxon>Oomycota</taxon>
        <taxon>Saprolegniomycetes</taxon>
        <taxon>Saprolegniales</taxon>
        <taxon>Verrucalvaceae</taxon>
        <taxon>Aphanomyces</taxon>
    </lineage>
</organism>
<dbReference type="HAMAP" id="MF_01478">
    <property type="entry name" value="Ribosomal_L12_arch"/>
    <property type="match status" value="1"/>
</dbReference>
<dbReference type="GO" id="GO:0043021">
    <property type="term" value="F:ribonucleoprotein complex binding"/>
    <property type="evidence" value="ECO:0007669"/>
    <property type="project" value="TreeGrafter"/>
</dbReference>